<feature type="compositionally biased region" description="Polar residues" evidence="1">
    <location>
        <begin position="65"/>
        <end position="75"/>
    </location>
</feature>
<evidence type="ECO:0000313" key="3">
    <source>
        <dbReference type="Proteomes" id="UP000663193"/>
    </source>
</evidence>
<dbReference type="VEuPathDB" id="FungiDB:JI435_016600"/>
<dbReference type="AlphaFoldDB" id="A0A7U2F593"/>
<protein>
    <submittedName>
        <fullName evidence="2">Uncharacterized protein</fullName>
    </submittedName>
</protein>
<sequence>MAAPFVHPQRAALLADEPQAGSDATVSTRQYRINRELVDILQRPAKGPTSIQGIGLYTHAAAPRSSDSGNDQPSTPRFLPIGRSKAVPQDESGDGPLISEDVRRVWYELREAINEEEEHFGQADMSMEQLKERYAALDVPDGSMPIAQTTHAQQQKQLQYALEYMRLKKRAIAQSGDAAVAGTNADGASVAATSTNPAPRGNEYNGSRDPRRN</sequence>
<evidence type="ECO:0000256" key="1">
    <source>
        <dbReference type="SAM" id="MobiDB-lite"/>
    </source>
</evidence>
<reference evidence="3" key="1">
    <citation type="journal article" date="2021" name="BMC Genomics">
        <title>Chromosome-level genome assembly and manually-curated proteome of model necrotroph Parastagonospora nodorum Sn15 reveals a genome-wide trove of candidate effector homologs, and redundancy of virulence-related functions within an accessory chromosome.</title>
        <authorList>
            <person name="Bertazzoni S."/>
            <person name="Jones D.A.B."/>
            <person name="Phan H.T."/>
            <person name="Tan K.-C."/>
            <person name="Hane J.K."/>
        </authorList>
    </citation>
    <scope>NUCLEOTIDE SEQUENCE [LARGE SCALE GENOMIC DNA]</scope>
    <source>
        <strain evidence="3">SN15 / ATCC MYA-4574 / FGSC 10173)</strain>
    </source>
</reference>
<dbReference type="OrthoDB" id="3693506at2759"/>
<proteinExistence type="predicted"/>
<dbReference type="KEGG" id="pno:SNOG_01660"/>
<keyword evidence="3" id="KW-1185">Reference proteome</keyword>
<gene>
    <name evidence="2" type="ORF">JI435_016600</name>
</gene>
<dbReference type="RefSeq" id="XP_001792296.1">
    <property type="nucleotide sequence ID" value="XM_001792244.1"/>
</dbReference>
<feature type="region of interest" description="Disordered" evidence="1">
    <location>
        <begin position="61"/>
        <end position="97"/>
    </location>
</feature>
<feature type="region of interest" description="Disordered" evidence="1">
    <location>
        <begin position="1"/>
        <end position="25"/>
    </location>
</feature>
<feature type="region of interest" description="Disordered" evidence="1">
    <location>
        <begin position="173"/>
        <end position="213"/>
    </location>
</feature>
<name>A0A7U2F593_PHANO</name>
<dbReference type="OMA" id="THVEGPP"/>
<evidence type="ECO:0000313" key="2">
    <source>
        <dbReference type="EMBL" id="QRC96769.1"/>
    </source>
</evidence>
<dbReference type="EMBL" id="CP069028">
    <property type="protein sequence ID" value="QRC96769.1"/>
    <property type="molecule type" value="Genomic_DNA"/>
</dbReference>
<dbReference type="Proteomes" id="UP000663193">
    <property type="component" value="Chromosome 6"/>
</dbReference>
<accession>A0A7U2F593</accession>
<organism evidence="2 3">
    <name type="scientific">Phaeosphaeria nodorum (strain SN15 / ATCC MYA-4574 / FGSC 10173)</name>
    <name type="common">Glume blotch fungus</name>
    <name type="synonym">Parastagonospora nodorum</name>
    <dbReference type="NCBI Taxonomy" id="321614"/>
    <lineage>
        <taxon>Eukaryota</taxon>
        <taxon>Fungi</taxon>
        <taxon>Dikarya</taxon>
        <taxon>Ascomycota</taxon>
        <taxon>Pezizomycotina</taxon>
        <taxon>Dothideomycetes</taxon>
        <taxon>Pleosporomycetidae</taxon>
        <taxon>Pleosporales</taxon>
        <taxon>Pleosporineae</taxon>
        <taxon>Phaeosphaeriaceae</taxon>
        <taxon>Parastagonospora</taxon>
    </lineage>
</organism>